<dbReference type="InterPro" id="IPR048068">
    <property type="entry name" value="LarA-like"/>
</dbReference>
<gene>
    <name evidence="2" type="ORF">IFJ97_07570</name>
</gene>
<evidence type="ECO:0000259" key="1">
    <source>
        <dbReference type="Pfam" id="PF09861"/>
    </source>
</evidence>
<evidence type="ECO:0000313" key="2">
    <source>
        <dbReference type="EMBL" id="MBD3871199.1"/>
    </source>
</evidence>
<organism evidence="2 3">
    <name type="scientific">Candidatus Sulfomarinibacter kjeldsenii</name>
    <dbReference type="NCBI Taxonomy" id="2885994"/>
    <lineage>
        <taxon>Bacteria</taxon>
        <taxon>Pseudomonadati</taxon>
        <taxon>Acidobacteriota</taxon>
        <taxon>Thermoanaerobaculia</taxon>
        <taxon>Thermoanaerobaculales</taxon>
        <taxon>Candidatus Sulfomarinibacteraceae</taxon>
        <taxon>Candidatus Sulfomarinibacter</taxon>
    </lineage>
</organism>
<dbReference type="InterPro" id="IPR043166">
    <property type="entry name" value="LarA-like_C"/>
</dbReference>
<reference evidence="2 3" key="1">
    <citation type="submission" date="2020-08" db="EMBL/GenBank/DDBJ databases">
        <title>Acidobacteriota in marine sediments use diverse sulfur dissimilation pathways.</title>
        <authorList>
            <person name="Wasmund K."/>
        </authorList>
    </citation>
    <scope>NUCLEOTIDE SEQUENCE [LARGE SCALE GENOMIC DNA]</scope>
    <source>
        <strain evidence="2">MAG AM3-A</strain>
    </source>
</reference>
<protein>
    <submittedName>
        <fullName evidence="2">DUF2088 domain-containing protein</fullName>
    </submittedName>
</protein>
<dbReference type="AlphaFoldDB" id="A0A8J6Y9N6"/>
<name>A0A8J6Y9N6_9BACT</name>
<accession>A0A8J6Y9N6</accession>
<dbReference type="InterPro" id="IPR018657">
    <property type="entry name" value="LarA-like_N"/>
</dbReference>
<evidence type="ECO:0000313" key="3">
    <source>
        <dbReference type="Proteomes" id="UP000598633"/>
    </source>
</evidence>
<comment type="caution">
    <text evidence="2">The sequence shown here is derived from an EMBL/GenBank/DDBJ whole genome shotgun (WGS) entry which is preliminary data.</text>
</comment>
<dbReference type="PANTHER" id="PTHR33171:SF17">
    <property type="entry name" value="LARA-LIKE N-TERMINAL DOMAIN-CONTAINING PROTEIN"/>
    <property type="match status" value="1"/>
</dbReference>
<dbReference type="Pfam" id="PF09861">
    <property type="entry name" value="Lar_N"/>
    <property type="match status" value="1"/>
</dbReference>
<dbReference type="Proteomes" id="UP000598633">
    <property type="component" value="Unassembled WGS sequence"/>
</dbReference>
<dbReference type="Gene3D" id="3.90.226.30">
    <property type="match status" value="1"/>
</dbReference>
<dbReference type="Gene3D" id="3.40.50.11440">
    <property type="match status" value="1"/>
</dbReference>
<dbReference type="EMBL" id="JACXWA010000121">
    <property type="protein sequence ID" value="MBD3871199.1"/>
    <property type="molecule type" value="Genomic_DNA"/>
</dbReference>
<dbReference type="GO" id="GO:0050043">
    <property type="term" value="F:lactate racemase activity"/>
    <property type="evidence" value="ECO:0007669"/>
    <property type="project" value="InterPro"/>
</dbReference>
<dbReference type="PANTHER" id="PTHR33171">
    <property type="entry name" value="LAR_N DOMAIN-CONTAINING PROTEIN"/>
    <property type="match status" value="1"/>
</dbReference>
<feature type="domain" description="LarA-like N-terminal" evidence="1">
    <location>
        <begin position="27"/>
        <end position="198"/>
    </location>
</feature>
<proteinExistence type="predicted"/>
<sequence length="420" mass="44475">MIVKLPFARDRLALDLRGLRVRALTPSAPPGRDAGELVSAALDQPLAGPALVDMARGRGSVTVIAPDATRKASLPEVLPAVIKRLQRAGIDEGAITVLIANGTHPVVGPEAISSLVGPLPGSIPVIEHDSRGSDLVCIGDLREELPLRVHPSATECGLLITVGTVRHHYFAGFGGGPKMVFPGVGGYEEIQANHSLVLDLSGEHAVRDPGCEPGVLVGNPIAEEIRRAASLRPPDIAICLVEGREGGVAWAGAGPWEIAFETAVERVRMWFEVPLTGEFDLMVAGSGGNPTDATLIQAHKGLDAACRFLKPGGEILLVASLDEGLGSDEMAPFVDDPNPESILARLSTGWVQYGHTTLRIVEKTSRHRIHLHSNISPEVATRLGFEPVDDPAVLLNEWRERHPGAQVGVMAAGAVYPRTP</sequence>